<protein>
    <submittedName>
        <fullName evidence="2">Uncharacterized protein</fullName>
    </submittedName>
</protein>
<proteinExistence type="predicted"/>
<gene>
    <name evidence="2" type="ORF">K435DRAFT_867695</name>
</gene>
<keyword evidence="1" id="KW-0472">Membrane</keyword>
<evidence type="ECO:0000313" key="3">
    <source>
        <dbReference type="Proteomes" id="UP000297245"/>
    </source>
</evidence>
<keyword evidence="1" id="KW-0812">Transmembrane</keyword>
<dbReference type="OrthoDB" id="6500128at2759"/>
<evidence type="ECO:0000313" key="2">
    <source>
        <dbReference type="EMBL" id="THU87010.1"/>
    </source>
</evidence>
<keyword evidence="1" id="KW-1133">Transmembrane helix</keyword>
<feature type="transmembrane region" description="Helical" evidence="1">
    <location>
        <begin position="39"/>
        <end position="60"/>
    </location>
</feature>
<dbReference type="EMBL" id="ML179468">
    <property type="protein sequence ID" value="THU87010.1"/>
    <property type="molecule type" value="Genomic_DNA"/>
</dbReference>
<sequence>MAIFMGLLKALSNVLSPVALNQLLKYMENSGEDAIVHPWVWILGLFFSPILEAVAYEWFYRVMASPFDQK</sequence>
<evidence type="ECO:0000256" key="1">
    <source>
        <dbReference type="SAM" id="Phobius"/>
    </source>
</evidence>
<name>A0A4S8LE26_DENBC</name>
<reference evidence="2 3" key="1">
    <citation type="journal article" date="2019" name="Nat. Ecol. Evol.">
        <title>Megaphylogeny resolves global patterns of mushroom evolution.</title>
        <authorList>
            <person name="Varga T."/>
            <person name="Krizsan K."/>
            <person name="Foldi C."/>
            <person name="Dima B."/>
            <person name="Sanchez-Garcia M."/>
            <person name="Sanchez-Ramirez S."/>
            <person name="Szollosi G.J."/>
            <person name="Szarkandi J.G."/>
            <person name="Papp V."/>
            <person name="Albert L."/>
            <person name="Andreopoulos W."/>
            <person name="Angelini C."/>
            <person name="Antonin V."/>
            <person name="Barry K.W."/>
            <person name="Bougher N.L."/>
            <person name="Buchanan P."/>
            <person name="Buyck B."/>
            <person name="Bense V."/>
            <person name="Catcheside P."/>
            <person name="Chovatia M."/>
            <person name="Cooper J."/>
            <person name="Damon W."/>
            <person name="Desjardin D."/>
            <person name="Finy P."/>
            <person name="Geml J."/>
            <person name="Haridas S."/>
            <person name="Hughes K."/>
            <person name="Justo A."/>
            <person name="Karasinski D."/>
            <person name="Kautmanova I."/>
            <person name="Kiss B."/>
            <person name="Kocsube S."/>
            <person name="Kotiranta H."/>
            <person name="LaButti K.M."/>
            <person name="Lechner B.E."/>
            <person name="Liimatainen K."/>
            <person name="Lipzen A."/>
            <person name="Lukacs Z."/>
            <person name="Mihaltcheva S."/>
            <person name="Morgado L.N."/>
            <person name="Niskanen T."/>
            <person name="Noordeloos M.E."/>
            <person name="Ohm R.A."/>
            <person name="Ortiz-Santana B."/>
            <person name="Ovrebo C."/>
            <person name="Racz N."/>
            <person name="Riley R."/>
            <person name="Savchenko A."/>
            <person name="Shiryaev A."/>
            <person name="Soop K."/>
            <person name="Spirin V."/>
            <person name="Szebenyi C."/>
            <person name="Tomsovsky M."/>
            <person name="Tulloss R.E."/>
            <person name="Uehling J."/>
            <person name="Grigoriev I.V."/>
            <person name="Vagvolgyi C."/>
            <person name="Papp T."/>
            <person name="Martin F.M."/>
            <person name="Miettinen O."/>
            <person name="Hibbett D.S."/>
            <person name="Nagy L.G."/>
        </authorList>
    </citation>
    <scope>NUCLEOTIDE SEQUENCE [LARGE SCALE GENOMIC DNA]</scope>
    <source>
        <strain evidence="2 3">CBS 962.96</strain>
    </source>
</reference>
<keyword evidence="3" id="KW-1185">Reference proteome</keyword>
<accession>A0A4S8LE26</accession>
<dbReference type="AlphaFoldDB" id="A0A4S8LE26"/>
<organism evidence="2 3">
    <name type="scientific">Dendrothele bispora (strain CBS 962.96)</name>
    <dbReference type="NCBI Taxonomy" id="1314807"/>
    <lineage>
        <taxon>Eukaryota</taxon>
        <taxon>Fungi</taxon>
        <taxon>Dikarya</taxon>
        <taxon>Basidiomycota</taxon>
        <taxon>Agaricomycotina</taxon>
        <taxon>Agaricomycetes</taxon>
        <taxon>Agaricomycetidae</taxon>
        <taxon>Agaricales</taxon>
        <taxon>Agaricales incertae sedis</taxon>
        <taxon>Dendrothele</taxon>
    </lineage>
</organism>
<dbReference type="Proteomes" id="UP000297245">
    <property type="component" value="Unassembled WGS sequence"/>
</dbReference>